<evidence type="ECO:0000313" key="2">
    <source>
        <dbReference type="Proteomes" id="UP000799764"/>
    </source>
</evidence>
<gene>
    <name evidence="1" type="ORF">P171DRAFT_438440</name>
</gene>
<reference evidence="1" key="1">
    <citation type="journal article" date="2020" name="Stud. Mycol.">
        <title>101 Dothideomycetes genomes: a test case for predicting lifestyles and emergence of pathogens.</title>
        <authorList>
            <person name="Haridas S."/>
            <person name="Albert R."/>
            <person name="Binder M."/>
            <person name="Bloem J."/>
            <person name="Labutti K."/>
            <person name="Salamov A."/>
            <person name="Andreopoulos B."/>
            <person name="Baker S."/>
            <person name="Barry K."/>
            <person name="Bills G."/>
            <person name="Bluhm B."/>
            <person name="Cannon C."/>
            <person name="Castanera R."/>
            <person name="Culley D."/>
            <person name="Daum C."/>
            <person name="Ezra D."/>
            <person name="Gonzalez J."/>
            <person name="Henrissat B."/>
            <person name="Kuo A."/>
            <person name="Liang C."/>
            <person name="Lipzen A."/>
            <person name="Lutzoni F."/>
            <person name="Magnuson J."/>
            <person name="Mondo S."/>
            <person name="Nolan M."/>
            <person name="Ohm R."/>
            <person name="Pangilinan J."/>
            <person name="Park H.-J."/>
            <person name="Ramirez L."/>
            <person name="Alfaro M."/>
            <person name="Sun H."/>
            <person name="Tritt A."/>
            <person name="Yoshinaga Y."/>
            <person name="Zwiers L.-H."/>
            <person name="Turgeon B."/>
            <person name="Goodwin S."/>
            <person name="Spatafora J."/>
            <person name="Crous P."/>
            <person name="Grigoriev I."/>
        </authorList>
    </citation>
    <scope>NUCLEOTIDE SEQUENCE</scope>
    <source>
        <strain evidence="1">CBS 690.94</strain>
    </source>
</reference>
<dbReference type="Proteomes" id="UP000799764">
    <property type="component" value="Unassembled WGS sequence"/>
</dbReference>
<dbReference type="AlphaFoldDB" id="A0A9P4PUT2"/>
<sequence length="252" mass="28845">MTTQTVQVVEKIASIHRSIFWAYEENGLSYPIVSVKRAAQRNPGHKFEVYEPTGDYNTAPVAGKQACSADVPEAIKRGLMVWNECDFAVQTLFHSLQKQLSGSLPGTRVQWLSVDIAPIFIFREPDAGADDPVPAHSAFFITLPGDGGEFVVDFTIEQFGYGRERWFLPFEEYKAMTCDGSWYIYEYEDRGVDLQNAFTDEHLRSQRVMRELCDEVDWVVVQQMAESDCAAFMKMTYRGMHEQHRPKKRAYA</sequence>
<dbReference type="OrthoDB" id="3778887at2759"/>
<protein>
    <submittedName>
        <fullName evidence="1">Uncharacterized protein</fullName>
    </submittedName>
</protein>
<dbReference type="EMBL" id="MU001492">
    <property type="protein sequence ID" value="KAF2451765.1"/>
    <property type="molecule type" value="Genomic_DNA"/>
</dbReference>
<evidence type="ECO:0000313" key="1">
    <source>
        <dbReference type="EMBL" id="KAF2451765.1"/>
    </source>
</evidence>
<organism evidence="1 2">
    <name type="scientific">Karstenula rhodostoma CBS 690.94</name>
    <dbReference type="NCBI Taxonomy" id="1392251"/>
    <lineage>
        <taxon>Eukaryota</taxon>
        <taxon>Fungi</taxon>
        <taxon>Dikarya</taxon>
        <taxon>Ascomycota</taxon>
        <taxon>Pezizomycotina</taxon>
        <taxon>Dothideomycetes</taxon>
        <taxon>Pleosporomycetidae</taxon>
        <taxon>Pleosporales</taxon>
        <taxon>Massarineae</taxon>
        <taxon>Didymosphaeriaceae</taxon>
        <taxon>Karstenula</taxon>
    </lineage>
</organism>
<keyword evidence="2" id="KW-1185">Reference proteome</keyword>
<name>A0A9P4PUT2_9PLEO</name>
<comment type="caution">
    <text evidence="1">The sequence shown here is derived from an EMBL/GenBank/DDBJ whole genome shotgun (WGS) entry which is preliminary data.</text>
</comment>
<proteinExistence type="predicted"/>
<accession>A0A9P4PUT2</accession>